<reference evidence="2" key="1">
    <citation type="journal article" date="2016" name="Nat. Commun.">
        <title>The Gonium pectorale genome demonstrates co-option of cell cycle regulation during the evolution of multicellularity.</title>
        <authorList>
            <person name="Hanschen E.R."/>
            <person name="Marriage T.N."/>
            <person name="Ferris P.J."/>
            <person name="Hamaji T."/>
            <person name="Toyoda A."/>
            <person name="Fujiyama A."/>
            <person name="Neme R."/>
            <person name="Noguchi H."/>
            <person name="Minakuchi Y."/>
            <person name="Suzuki M."/>
            <person name="Kawai-Toyooka H."/>
            <person name="Smith D.R."/>
            <person name="Sparks H."/>
            <person name="Anderson J."/>
            <person name="Bakaric R."/>
            <person name="Luria V."/>
            <person name="Karger A."/>
            <person name="Kirschner M.W."/>
            <person name="Durand P.M."/>
            <person name="Michod R.E."/>
            <person name="Nozaki H."/>
            <person name="Olson B.J."/>
        </authorList>
    </citation>
    <scope>NUCLEOTIDE SEQUENCE [LARGE SCALE GENOMIC DNA]</scope>
    <source>
        <strain evidence="2">NIES-2863</strain>
    </source>
</reference>
<evidence type="ECO:0000313" key="1">
    <source>
        <dbReference type="EMBL" id="KXZ56220.1"/>
    </source>
</evidence>
<dbReference type="EMBL" id="LSYV01000002">
    <property type="protein sequence ID" value="KXZ56220.1"/>
    <property type="molecule type" value="Genomic_DNA"/>
</dbReference>
<proteinExistence type="predicted"/>
<evidence type="ECO:0000313" key="2">
    <source>
        <dbReference type="Proteomes" id="UP000075714"/>
    </source>
</evidence>
<name>A0A150H3S7_GONPE</name>
<dbReference type="Proteomes" id="UP000075714">
    <property type="component" value="Unassembled WGS sequence"/>
</dbReference>
<organism evidence="1 2">
    <name type="scientific">Gonium pectorale</name>
    <name type="common">Green alga</name>
    <dbReference type="NCBI Taxonomy" id="33097"/>
    <lineage>
        <taxon>Eukaryota</taxon>
        <taxon>Viridiplantae</taxon>
        <taxon>Chlorophyta</taxon>
        <taxon>core chlorophytes</taxon>
        <taxon>Chlorophyceae</taxon>
        <taxon>CS clade</taxon>
        <taxon>Chlamydomonadales</taxon>
        <taxon>Volvocaceae</taxon>
        <taxon>Gonium</taxon>
    </lineage>
</organism>
<keyword evidence="2" id="KW-1185">Reference proteome</keyword>
<accession>A0A150H3S7</accession>
<comment type="caution">
    <text evidence="1">The sequence shown here is derived from an EMBL/GenBank/DDBJ whole genome shotgun (WGS) entry which is preliminary data.</text>
</comment>
<dbReference type="AlphaFoldDB" id="A0A150H3S7"/>
<gene>
    <name evidence="1" type="ORF">GPECTOR_1g191</name>
</gene>
<protein>
    <submittedName>
        <fullName evidence="1">Uncharacterized protein</fullName>
    </submittedName>
</protein>
<sequence length="136" mass="14393">MQDIEAAWRSSCGAEGGNHLFNFYQALPASTGCHGVIVACPRGAALQVAAAVRAVALQQGFAELLVTVHLQGKAATEEYKSAAAYQRAVTEGMQSVWDARVAECGGDPEAELQLMQRLLELGGLLTSDMPPQVMMS</sequence>